<organism evidence="1 2">
    <name type="scientific">Vararia minispora EC-137</name>
    <dbReference type="NCBI Taxonomy" id="1314806"/>
    <lineage>
        <taxon>Eukaryota</taxon>
        <taxon>Fungi</taxon>
        <taxon>Dikarya</taxon>
        <taxon>Basidiomycota</taxon>
        <taxon>Agaricomycotina</taxon>
        <taxon>Agaricomycetes</taxon>
        <taxon>Russulales</taxon>
        <taxon>Lachnocladiaceae</taxon>
        <taxon>Vararia</taxon>
    </lineage>
</organism>
<proteinExistence type="predicted"/>
<evidence type="ECO:0000313" key="1">
    <source>
        <dbReference type="EMBL" id="KAI0036128.1"/>
    </source>
</evidence>
<comment type="caution">
    <text evidence="1">The sequence shown here is derived from an EMBL/GenBank/DDBJ whole genome shotgun (WGS) entry which is preliminary data.</text>
</comment>
<dbReference type="EMBL" id="MU273475">
    <property type="protein sequence ID" value="KAI0036128.1"/>
    <property type="molecule type" value="Genomic_DNA"/>
</dbReference>
<reference evidence="1" key="1">
    <citation type="submission" date="2021-02" db="EMBL/GenBank/DDBJ databases">
        <authorList>
            <consortium name="DOE Joint Genome Institute"/>
            <person name="Ahrendt S."/>
            <person name="Looney B.P."/>
            <person name="Miyauchi S."/>
            <person name="Morin E."/>
            <person name="Drula E."/>
            <person name="Courty P.E."/>
            <person name="Chicoki N."/>
            <person name="Fauchery L."/>
            <person name="Kohler A."/>
            <person name="Kuo A."/>
            <person name="Labutti K."/>
            <person name="Pangilinan J."/>
            <person name="Lipzen A."/>
            <person name="Riley R."/>
            <person name="Andreopoulos W."/>
            <person name="He G."/>
            <person name="Johnson J."/>
            <person name="Barry K.W."/>
            <person name="Grigoriev I.V."/>
            <person name="Nagy L."/>
            <person name="Hibbett D."/>
            <person name="Henrissat B."/>
            <person name="Matheny P.B."/>
            <person name="Labbe J."/>
            <person name="Martin F."/>
        </authorList>
    </citation>
    <scope>NUCLEOTIDE SEQUENCE</scope>
    <source>
        <strain evidence="1">EC-137</strain>
    </source>
</reference>
<gene>
    <name evidence="1" type="ORF">K488DRAFT_76168</name>
</gene>
<protein>
    <submittedName>
        <fullName evidence="1">Endo-beta-glucanase</fullName>
    </submittedName>
</protein>
<sequence>MRSMLSTLFPLTLAGSTLGATYNIAKSTEGNAFFTDFNVIAEADPTHGLVNYVNLATAQSQGLLRVVNGNFQLRPDSTTVLTNGAGRNSVRMESAAQYDNHVVVFNVNHMPAACGTWPALWEYGPNWPANGEVDIVEGVNGVGPNSMTLHTSPGCSIPASGLAMTGTVKPGDTNCDTSVNGNSGCSVASGFSNAYGAAFNANGGGWYAMERTPSFIKVWFWPRGASNLPSDVNSGANTINTSNWGEPDALFPNTNCNIDSHFGPNNIVINLTFCGDWAGQASVYASSGCPSTCNDFVSNNPSAFANAYFEIPWVKVYQ</sequence>
<dbReference type="Proteomes" id="UP000814128">
    <property type="component" value="Unassembled WGS sequence"/>
</dbReference>
<evidence type="ECO:0000313" key="2">
    <source>
        <dbReference type="Proteomes" id="UP000814128"/>
    </source>
</evidence>
<accession>A0ACB8QX78</accession>
<name>A0ACB8QX78_9AGAM</name>
<reference evidence="1" key="2">
    <citation type="journal article" date="2022" name="New Phytol.">
        <title>Evolutionary transition to the ectomycorrhizal habit in the genomes of a hyperdiverse lineage of mushroom-forming fungi.</title>
        <authorList>
            <person name="Looney B."/>
            <person name="Miyauchi S."/>
            <person name="Morin E."/>
            <person name="Drula E."/>
            <person name="Courty P.E."/>
            <person name="Kohler A."/>
            <person name="Kuo A."/>
            <person name="LaButti K."/>
            <person name="Pangilinan J."/>
            <person name="Lipzen A."/>
            <person name="Riley R."/>
            <person name="Andreopoulos W."/>
            <person name="He G."/>
            <person name="Johnson J."/>
            <person name="Nolan M."/>
            <person name="Tritt A."/>
            <person name="Barry K.W."/>
            <person name="Grigoriev I.V."/>
            <person name="Nagy L.G."/>
            <person name="Hibbett D."/>
            <person name="Henrissat B."/>
            <person name="Matheny P.B."/>
            <person name="Labbe J."/>
            <person name="Martin F.M."/>
        </authorList>
    </citation>
    <scope>NUCLEOTIDE SEQUENCE</scope>
    <source>
        <strain evidence="1">EC-137</strain>
    </source>
</reference>
<keyword evidence="2" id="KW-1185">Reference proteome</keyword>